<dbReference type="Proteomes" id="UP000198825">
    <property type="component" value="Chromosome I"/>
</dbReference>
<accession>A0A1H2N976</accession>
<protein>
    <submittedName>
        <fullName evidence="5">Helix-turn-helix domain-containing protein</fullName>
    </submittedName>
</protein>
<keyword evidence="3" id="KW-0804">Transcription</keyword>
<keyword evidence="2" id="KW-0238">DNA-binding</keyword>
<evidence type="ECO:0000259" key="4">
    <source>
        <dbReference type="PROSITE" id="PS01124"/>
    </source>
</evidence>
<dbReference type="PANTHER" id="PTHR46796:SF15">
    <property type="entry name" value="BLL1074 PROTEIN"/>
    <property type="match status" value="1"/>
</dbReference>
<dbReference type="GO" id="GO:0003700">
    <property type="term" value="F:DNA-binding transcription factor activity"/>
    <property type="evidence" value="ECO:0007669"/>
    <property type="project" value="InterPro"/>
</dbReference>
<reference evidence="6" key="1">
    <citation type="submission" date="2016-10" db="EMBL/GenBank/DDBJ databases">
        <authorList>
            <person name="Varghese N."/>
            <person name="Submissions S."/>
        </authorList>
    </citation>
    <scope>NUCLEOTIDE SEQUENCE [LARGE SCALE GENOMIC DNA]</scope>
    <source>
        <strain evidence="6">DSM 21743</strain>
    </source>
</reference>
<evidence type="ECO:0000256" key="1">
    <source>
        <dbReference type="ARBA" id="ARBA00023015"/>
    </source>
</evidence>
<proteinExistence type="predicted"/>
<dbReference type="Pfam" id="PF12833">
    <property type="entry name" value="HTH_18"/>
    <property type="match status" value="1"/>
</dbReference>
<dbReference type="OrthoDB" id="2559672at2"/>
<sequence>MADDAGAEAPAHVRADLLPGLVASTVGYTSEEPEERLHRGVPSPWLTIVLSLDEPIAWSEDAEGLGTSAERREAVVVSPLHTRAAMVRMPRRQAGLQLAVHPLHARRLLGAGPVELAGRGVTGLDVLGPSIEALRQRLAETPTWAERFALLQTYLRDRLDRAPRSSGTRPELEEAWRWLLCSGGRRRLDGLAGHVALSPRHLTTLFAREVGQPPQRVARLVRFDATSRALAGVVAAGRRTDLAALAAAHGYADQSHLGR</sequence>
<keyword evidence="6" id="KW-1185">Reference proteome</keyword>
<gene>
    <name evidence="5" type="ORF">SAMN04488544_3540</name>
</gene>
<dbReference type="EMBL" id="LT629799">
    <property type="protein sequence ID" value="SDV01818.1"/>
    <property type="molecule type" value="Genomic_DNA"/>
</dbReference>
<evidence type="ECO:0000313" key="6">
    <source>
        <dbReference type="Proteomes" id="UP000198825"/>
    </source>
</evidence>
<feature type="domain" description="HTH araC/xylS-type" evidence="4">
    <location>
        <begin position="187"/>
        <end position="259"/>
    </location>
</feature>
<evidence type="ECO:0000313" key="5">
    <source>
        <dbReference type="EMBL" id="SDV01818.1"/>
    </source>
</evidence>
<dbReference type="RefSeq" id="WP_091077421.1">
    <property type="nucleotide sequence ID" value="NZ_LT629799.1"/>
</dbReference>
<dbReference type="PANTHER" id="PTHR46796">
    <property type="entry name" value="HTH-TYPE TRANSCRIPTIONAL ACTIVATOR RHAS-RELATED"/>
    <property type="match status" value="1"/>
</dbReference>
<keyword evidence="1" id="KW-0805">Transcription regulation</keyword>
<dbReference type="InterPro" id="IPR018060">
    <property type="entry name" value="HTH_AraC"/>
</dbReference>
<evidence type="ECO:0000256" key="3">
    <source>
        <dbReference type="ARBA" id="ARBA00023163"/>
    </source>
</evidence>
<dbReference type="GO" id="GO:0043565">
    <property type="term" value="F:sequence-specific DNA binding"/>
    <property type="evidence" value="ECO:0007669"/>
    <property type="project" value="InterPro"/>
</dbReference>
<name>A0A1H2N976_9ACTN</name>
<dbReference type="PROSITE" id="PS01124">
    <property type="entry name" value="HTH_ARAC_FAMILY_2"/>
    <property type="match status" value="1"/>
</dbReference>
<dbReference type="AlphaFoldDB" id="A0A1H2N976"/>
<dbReference type="Gene3D" id="1.10.10.60">
    <property type="entry name" value="Homeodomain-like"/>
    <property type="match status" value="1"/>
</dbReference>
<dbReference type="STRING" id="546874.SAMN04488544_3540"/>
<evidence type="ECO:0000256" key="2">
    <source>
        <dbReference type="ARBA" id="ARBA00023125"/>
    </source>
</evidence>
<dbReference type="InterPro" id="IPR050204">
    <property type="entry name" value="AraC_XylS_family_regulators"/>
</dbReference>
<organism evidence="5 6">
    <name type="scientific">Microlunatus sagamiharensis</name>
    <dbReference type="NCBI Taxonomy" id="546874"/>
    <lineage>
        <taxon>Bacteria</taxon>
        <taxon>Bacillati</taxon>
        <taxon>Actinomycetota</taxon>
        <taxon>Actinomycetes</taxon>
        <taxon>Propionibacteriales</taxon>
        <taxon>Propionibacteriaceae</taxon>
        <taxon>Microlunatus</taxon>
    </lineage>
</organism>